<evidence type="ECO:0000256" key="5">
    <source>
        <dbReference type="ARBA" id="ARBA00023136"/>
    </source>
</evidence>
<dbReference type="InterPro" id="IPR011701">
    <property type="entry name" value="MFS"/>
</dbReference>
<feature type="transmembrane region" description="Helical" evidence="6">
    <location>
        <begin position="173"/>
        <end position="192"/>
    </location>
</feature>
<feature type="transmembrane region" description="Helical" evidence="6">
    <location>
        <begin position="103"/>
        <end position="122"/>
    </location>
</feature>
<feature type="transmembrane region" description="Helical" evidence="6">
    <location>
        <begin position="240"/>
        <end position="264"/>
    </location>
</feature>
<comment type="caution">
    <text evidence="7">The sequence shown here is derived from an EMBL/GenBank/DDBJ whole genome shotgun (WGS) entry which is preliminary data.</text>
</comment>
<dbReference type="PANTHER" id="PTHR23513">
    <property type="entry name" value="INTEGRAL MEMBRANE EFFLUX PROTEIN-RELATED"/>
    <property type="match status" value="1"/>
</dbReference>
<evidence type="ECO:0000256" key="4">
    <source>
        <dbReference type="ARBA" id="ARBA00022989"/>
    </source>
</evidence>
<organism evidence="7 8">
    <name type="scientific">Sporolactobacillus shoreicorticis</name>
    <dbReference type="NCBI Taxonomy" id="1923877"/>
    <lineage>
        <taxon>Bacteria</taxon>
        <taxon>Bacillati</taxon>
        <taxon>Bacillota</taxon>
        <taxon>Bacilli</taxon>
        <taxon>Bacillales</taxon>
        <taxon>Sporolactobacillaceae</taxon>
        <taxon>Sporolactobacillus</taxon>
    </lineage>
</organism>
<dbReference type="EMBL" id="JBHUMQ010000049">
    <property type="protein sequence ID" value="MFD2695544.1"/>
    <property type="molecule type" value="Genomic_DNA"/>
</dbReference>
<comment type="subcellular location">
    <subcellularLocation>
        <location evidence="1">Cell membrane</location>
        <topology evidence="1">Multi-pass membrane protein</topology>
    </subcellularLocation>
</comment>
<accession>A0ABW5S7S2</accession>
<feature type="transmembrane region" description="Helical" evidence="6">
    <location>
        <begin position="12"/>
        <end position="37"/>
    </location>
</feature>
<evidence type="ECO:0000256" key="6">
    <source>
        <dbReference type="SAM" id="Phobius"/>
    </source>
</evidence>
<keyword evidence="5 6" id="KW-0472">Membrane</keyword>
<dbReference type="PANTHER" id="PTHR23513:SF6">
    <property type="entry name" value="MAJOR FACILITATOR SUPERFAMILY ASSOCIATED DOMAIN-CONTAINING PROTEIN"/>
    <property type="match status" value="1"/>
</dbReference>
<evidence type="ECO:0000313" key="7">
    <source>
        <dbReference type="EMBL" id="MFD2695544.1"/>
    </source>
</evidence>
<dbReference type="InterPro" id="IPR036259">
    <property type="entry name" value="MFS_trans_sf"/>
</dbReference>
<protein>
    <submittedName>
        <fullName evidence="7">MFS transporter</fullName>
    </submittedName>
</protein>
<evidence type="ECO:0000313" key="8">
    <source>
        <dbReference type="Proteomes" id="UP001597399"/>
    </source>
</evidence>
<feature type="transmembrane region" description="Helical" evidence="6">
    <location>
        <begin position="143"/>
        <end position="167"/>
    </location>
</feature>
<keyword evidence="2" id="KW-1003">Cell membrane</keyword>
<reference evidence="8" key="1">
    <citation type="journal article" date="2019" name="Int. J. Syst. Evol. Microbiol.">
        <title>The Global Catalogue of Microorganisms (GCM) 10K type strain sequencing project: providing services to taxonomists for standard genome sequencing and annotation.</title>
        <authorList>
            <consortium name="The Broad Institute Genomics Platform"/>
            <consortium name="The Broad Institute Genome Sequencing Center for Infectious Disease"/>
            <person name="Wu L."/>
            <person name="Ma J."/>
        </authorList>
    </citation>
    <scope>NUCLEOTIDE SEQUENCE [LARGE SCALE GENOMIC DNA]</scope>
    <source>
        <strain evidence="8">TISTR 2466</strain>
    </source>
</reference>
<evidence type="ECO:0000256" key="3">
    <source>
        <dbReference type="ARBA" id="ARBA00022692"/>
    </source>
</evidence>
<keyword evidence="8" id="KW-1185">Reference proteome</keyword>
<proteinExistence type="predicted"/>
<name>A0ABW5S7S2_9BACL</name>
<keyword evidence="3 6" id="KW-0812">Transmembrane</keyword>
<evidence type="ECO:0000256" key="1">
    <source>
        <dbReference type="ARBA" id="ARBA00004651"/>
    </source>
</evidence>
<sequence>MHEYGSNKIYRALLNANVLNGIGDSLFNIVFIIYAATLPYKTLAVSLASFATVFPILLQLLTGYWADQTRKKVNKLIATRAIQCGLFLILAVTFTLNHQSIPLLLFILLLLIIVSSDVLGEYNSGIGITVIKHSVTPSNIDDAVSLSSAMTQIVSIVFQGLGAGLIVLLNHNYGLFALINACTFLGAGLIILKNRKEIASKTDIDPKKTESPSVQTEKSTHHFFASSWETLKDLRHQSTIFPILILFFLVNSIGGSCEGLISVTLANQSFLWLGNFGNTLAITLIIFSVGMILGALLSNDFLKNWQITSILNVTLFSLVLMALDFTILGSVWVLFIAAFMAAYTLSKINVRFSSLMIQKIDEKHLASTAGVINTLMMVGAPLGQFVFLGIANIINIHVSWFSYGVISLVLIAFSISVTNKSNQSVSDEKTI</sequence>
<feature type="transmembrane region" description="Helical" evidence="6">
    <location>
        <begin position="77"/>
        <end position="97"/>
    </location>
</feature>
<dbReference type="RefSeq" id="WP_253060611.1">
    <property type="nucleotide sequence ID" value="NZ_JAMXWM010000006.1"/>
</dbReference>
<gene>
    <name evidence="7" type="ORF">ACFSUE_18245</name>
</gene>
<dbReference type="SUPFAM" id="SSF103473">
    <property type="entry name" value="MFS general substrate transporter"/>
    <property type="match status" value="1"/>
</dbReference>
<evidence type="ECO:0000256" key="2">
    <source>
        <dbReference type="ARBA" id="ARBA00022475"/>
    </source>
</evidence>
<dbReference type="Pfam" id="PF07690">
    <property type="entry name" value="MFS_1"/>
    <property type="match status" value="1"/>
</dbReference>
<feature type="transmembrane region" description="Helical" evidence="6">
    <location>
        <begin position="276"/>
        <end position="297"/>
    </location>
</feature>
<feature type="transmembrane region" description="Helical" evidence="6">
    <location>
        <begin position="43"/>
        <end position="65"/>
    </location>
</feature>
<dbReference type="Proteomes" id="UP001597399">
    <property type="component" value="Unassembled WGS sequence"/>
</dbReference>
<feature type="transmembrane region" description="Helical" evidence="6">
    <location>
        <begin position="371"/>
        <end position="394"/>
    </location>
</feature>
<feature type="transmembrane region" description="Helical" evidence="6">
    <location>
        <begin position="400"/>
        <end position="419"/>
    </location>
</feature>
<dbReference type="Gene3D" id="1.20.1250.20">
    <property type="entry name" value="MFS general substrate transporter like domains"/>
    <property type="match status" value="1"/>
</dbReference>
<keyword evidence="4 6" id="KW-1133">Transmembrane helix</keyword>